<feature type="domain" description="NADP-dependent oxidoreductase" evidence="6">
    <location>
        <begin position="209"/>
        <end position="268"/>
    </location>
</feature>
<gene>
    <name evidence="7" type="ORF">PROFUN_06896</name>
</gene>
<dbReference type="Pfam" id="PF00248">
    <property type="entry name" value="Aldo_ket_red"/>
    <property type="match status" value="2"/>
</dbReference>
<sequence length="281" mass="31885">MSALSITSTLTLRNGIKMPRFGLGVYEMSGQQCTKSVTWALEQGYRLIDSAEWYENEEESGAAIRKWVDSTPGASRSSIFYVSKLKSNRGYQATKSSIQESLDKCGLGYIDLYLIHSPHSGKQKRLESWKAMEEAVDSGVIRSIGVSNYGTKHIRELLDACRIKPCINQVDLHPFMTRTDIVKLCRDNDIHLMAWGPLVRGEKFDHPVIVSMSKKYGKSPAQILLRWGLQHDFITIPKSVSKDRIIQNSQVFDINIEPEDMKVMDALDEYFVTDWDPTKAD</sequence>
<comment type="similarity">
    <text evidence="1">Belongs to the aldo/keto reductase family.</text>
</comment>
<evidence type="ECO:0000256" key="4">
    <source>
        <dbReference type="PIRSR" id="PIRSR000097-2"/>
    </source>
</evidence>
<dbReference type="PANTHER" id="PTHR43827">
    <property type="entry name" value="2,5-DIKETO-D-GLUCONIC ACID REDUCTASE"/>
    <property type="match status" value="1"/>
</dbReference>
<dbReference type="PROSITE" id="PS00063">
    <property type="entry name" value="ALDOKETO_REDUCTASE_3"/>
    <property type="match status" value="1"/>
</dbReference>
<dbReference type="InterPro" id="IPR036812">
    <property type="entry name" value="NAD(P)_OxRdtase_dom_sf"/>
</dbReference>
<keyword evidence="8" id="KW-1185">Reference proteome</keyword>
<dbReference type="Proteomes" id="UP000241769">
    <property type="component" value="Unassembled WGS sequence"/>
</dbReference>
<dbReference type="InterPro" id="IPR023210">
    <property type="entry name" value="NADP_OxRdtase_dom"/>
</dbReference>
<dbReference type="InterPro" id="IPR020471">
    <property type="entry name" value="AKR"/>
</dbReference>
<dbReference type="PRINTS" id="PR00069">
    <property type="entry name" value="ALDKETRDTASE"/>
</dbReference>
<dbReference type="EMBL" id="MDYQ01000047">
    <property type="protein sequence ID" value="PRP85294.1"/>
    <property type="molecule type" value="Genomic_DNA"/>
</dbReference>
<feature type="active site" description="Proton donor" evidence="3">
    <location>
        <position position="54"/>
    </location>
</feature>
<evidence type="ECO:0000256" key="5">
    <source>
        <dbReference type="PIRSR" id="PIRSR000097-3"/>
    </source>
</evidence>
<feature type="binding site" evidence="4">
    <location>
        <position position="116"/>
    </location>
    <ligand>
        <name>substrate</name>
    </ligand>
</feature>
<organism evidence="7 8">
    <name type="scientific">Planoprotostelium fungivorum</name>
    <dbReference type="NCBI Taxonomy" id="1890364"/>
    <lineage>
        <taxon>Eukaryota</taxon>
        <taxon>Amoebozoa</taxon>
        <taxon>Evosea</taxon>
        <taxon>Variosea</taxon>
        <taxon>Cavosteliida</taxon>
        <taxon>Cavosteliaceae</taxon>
        <taxon>Planoprotostelium</taxon>
    </lineage>
</organism>
<dbReference type="GO" id="GO:0016491">
    <property type="term" value="F:oxidoreductase activity"/>
    <property type="evidence" value="ECO:0007669"/>
    <property type="project" value="UniProtKB-KW"/>
</dbReference>
<dbReference type="AlphaFoldDB" id="A0A2P6NMV5"/>
<dbReference type="PROSITE" id="PS00062">
    <property type="entry name" value="ALDOKETO_REDUCTASE_2"/>
    <property type="match status" value="1"/>
</dbReference>
<evidence type="ECO:0000313" key="7">
    <source>
        <dbReference type="EMBL" id="PRP85294.1"/>
    </source>
</evidence>
<dbReference type="SUPFAM" id="SSF51430">
    <property type="entry name" value="NAD(P)-linked oxidoreductase"/>
    <property type="match status" value="1"/>
</dbReference>
<dbReference type="CDD" id="cd19071">
    <property type="entry name" value="AKR_AKR1-5-like"/>
    <property type="match status" value="1"/>
</dbReference>
<evidence type="ECO:0000256" key="3">
    <source>
        <dbReference type="PIRSR" id="PIRSR000097-1"/>
    </source>
</evidence>
<evidence type="ECO:0000256" key="2">
    <source>
        <dbReference type="ARBA" id="ARBA00023002"/>
    </source>
</evidence>
<proteinExistence type="inferred from homology"/>
<protein>
    <recommendedName>
        <fullName evidence="6">NADP-dependent oxidoreductase domain-containing protein</fullName>
    </recommendedName>
</protein>
<dbReference type="FunFam" id="3.20.20.100:FF:000015">
    <property type="entry name" value="Oxidoreductase, aldo/keto reductase family"/>
    <property type="match status" value="1"/>
</dbReference>
<keyword evidence="2" id="KW-0560">Oxidoreductase</keyword>
<accession>A0A2P6NMV5</accession>
<dbReference type="Gene3D" id="3.20.20.100">
    <property type="entry name" value="NADP-dependent oxidoreductase domain"/>
    <property type="match status" value="1"/>
</dbReference>
<name>A0A2P6NMV5_9EUKA</name>
<evidence type="ECO:0000256" key="1">
    <source>
        <dbReference type="ARBA" id="ARBA00007905"/>
    </source>
</evidence>
<reference evidence="7 8" key="1">
    <citation type="journal article" date="2018" name="Genome Biol. Evol.">
        <title>Multiple Roots of Fruiting Body Formation in Amoebozoa.</title>
        <authorList>
            <person name="Hillmann F."/>
            <person name="Forbes G."/>
            <person name="Novohradska S."/>
            <person name="Ferling I."/>
            <person name="Riege K."/>
            <person name="Groth M."/>
            <person name="Westermann M."/>
            <person name="Marz M."/>
            <person name="Spaller T."/>
            <person name="Winckler T."/>
            <person name="Schaap P."/>
            <person name="Glockner G."/>
        </authorList>
    </citation>
    <scope>NUCLEOTIDE SEQUENCE [LARGE SCALE GENOMIC DNA]</scope>
    <source>
        <strain evidence="7 8">Jena</strain>
    </source>
</reference>
<dbReference type="InParanoid" id="A0A2P6NMV5"/>
<feature type="site" description="Lowers pKa of active site Tyr" evidence="5">
    <location>
        <position position="84"/>
    </location>
</feature>
<evidence type="ECO:0000313" key="8">
    <source>
        <dbReference type="Proteomes" id="UP000241769"/>
    </source>
</evidence>
<dbReference type="InterPro" id="IPR018170">
    <property type="entry name" value="Aldo/ket_reductase_CS"/>
</dbReference>
<dbReference type="PANTHER" id="PTHR43827:SF13">
    <property type="entry name" value="ALDO_KETO REDUCTASE FAMILY PROTEIN"/>
    <property type="match status" value="1"/>
</dbReference>
<feature type="domain" description="NADP-dependent oxidoreductase" evidence="6">
    <location>
        <begin position="27"/>
        <end position="201"/>
    </location>
</feature>
<dbReference type="STRING" id="1890364.A0A2P6NMV5"/>
<dbReference type="PIRSF" id="PIRSF000097">
    <property type="entry name" value="AKR"/>
    <property type="match status" value="1"/>
</dbReference>
<dbReference type="OrthoDB" id="416253at2759"/>
<evidence type="ECO:0000259" key="6">
    <source>
        <dbReference type="Pfam" id="PF00248"/>
    </source>
</evidence>
<comment type="caution">
    <text evidence="7">The sequence shown here is derived from an EMBL/GenBank/DDBJ whole genome shotgun (WGS) entry which is preliminary data.</text>
</comment>